<evidence type="ECO:0000313" key="4">
    <source>
        <dbReference type="EMBL" id="GAA3575696.1"/>
    </source>
</evidence>
<gene>
    <name evidence="4" type="ORF">GCM10022395_25860</name>
</gene>
<protein>
    <submittedName>
        <fullName evidence="4">DUF4974 domain-containing protein</fullName>
    </submittedName>
</protein>
<feature type="domain" description="FecR protein" evidence="2">
    <location>
        <begin position="179"/>
        <end position="274"/>
    </location>
</feature>
<evidence type="ECO:0000313" key="5">
    <source>
        <dbReference type="Proteomes" id="UP001500954"/>
    </source>
</evidence>
<dbReference type="InterPro" id="IPR032508">
    <property type="entry name" value="FecR_C"/>
</dbReference>
<evidence type="ECO:0000256" key="1">
    <source>
        <dbReference type="SAM" id="Phobius"/>
    </source>
</evidence>
<keyword evidence="1" id="KW-0472">Membrane</keyword>
<keyword evidence="1" id="KW-0812">Transmembrane</keyword>
<dbReference type="InterPro" id="IPR012373">
    <property type="entry name" value="Ferrdict_sens_TM"/>
</dbReference>
<comment type="caution">
    <text evidence="4">The sequence shown here is derived from an EMBL/GenBank/DDBJ whole genome shotgun (WGS) entry which is preliminary data.</text>
</comment>
<dbReference type="Pfam" id="PF16344">
    <property type="entry name" value="FecR_C"/>
    <property type="match status" value="1"/>
</dbReference>
<dbReference type="Gene3D" id="3.55.50.30">
    <property type="match status" value="1"/>
</dbReference>
<dbReference type="Gene3D" id="2.60.120.1440">
    <property type="match status" value="1"/>
</dbReference>
<reference evidence="5" key="1">
    <citation type="journal article" date="2019" name="Int. J. Syst. Evol. Microbiol.">
        <title>The Global Catalogue of Microorganisms (GCM) 10K type strain sequencing project: providing services to taxonomists for standard genome sequencing and annotation.</title>
        <authorList>
            <consortium name="The Broad Institute Genomics Platform"/>
            <consortium name="The Broad Institute Genome Sequencing Center for Infectious Disease"/>
            <person name="Wu L."/>
            <person name="Ma J."/>
        </authorList>
    </citation>
    <scope>NUCLEOTIDE SEQUENCE [LARGE SCALE GENOMIC DNA]</scope>
    <source>
        <strain evidence="5">JCM 17111</strain>
    </source>
</reference>
<evidence type="ECO:0000259" key="3">
    <source>
        <dbReference type="Pfam" id="PF16344"/>
    </source>
</evidence>
<organism evidence="4 5">
    <name type="scientific">Snuella lapsa</name>
    <dbReference type="NCBI Taxonomy" id="870481"/>
    <lineage>
        <taxon>Bacteria</taxon>
        <taxon>Pseudomonadati</taxon>
        <taxon>Bacteroidota</taxon>
        <taxon>Flavobacteriia</taxon>
        <taxon>Flavobacteriales</taxon>
        <taxon>Flavobacteriaceae</taxon>
        <taxon>Snuella</taxon>
    </lineage>
</organism>
<accession>A0ABP6Y282</accession>
<name>A0ABP6Y282_9FLAO</name>
<dbReference type="PANTHER" id="PTHR30273:SF2">
    <property type="entry name" value="PROTEIN FECR"/>
    <property type="match status" value="1"/>
</dbReference>
<evidence type="ECO:0000259" key="2">
    <source>
        <dbReference type="Pfam" id="PF04773"/>
    </source>
</evidence>
<dbReference type="PANTHER" id="PTHR30273">
    <property type="entry name" value="PERIPLASMIC SIGNAL SENSOR AND SIGMA FACTOR ACTIVATOR FECR-RELATED"/>
    <property type="match status" value="1"/>
</dbReference>
<proteinExistence type="predicted"/>
<dbReference type="Pfam" id="PF04773">
    <property type="entry name" value="FecR"/>
    <property type="match status" value="1"/>
</dbReference>
<feature type="transmembrane region" description="Helical" evidence="1">
    <location>
        <begin position="83"/>
        <end position="100"/>
    </location>
</feature>
<dbReference type="RefSeq" id="WP_345006700.1">
    <property type="nucleotide sequence ID" value="NZ_BAABCY010000070.1"/>
</dbReference>
<dbReference type="InterPro" id="IPR006860">
    <property type="entry name" value="FecR"/>
</dbReference>
<sequence length="388" mass="44173">MSDEIEKIVVKFLTNGANEKELEKLADWLKTKDNVLSFDRFVKINYALDMNLNEFNSENVKIALMKKKRQDRSTIFKLKIRKIIRYAAAAIIIFGLGYFFRDNIFNAPNETAPVIVDTNKSIEPGSDNAILMLEDGSQIALGNGKSFQNQNANSNGEQIVYKKEGGKTKEVKYNYLTIPRGGQFNLVLSDGTEVWLNSESQFKYPVSFIDGEIREVELVYGEAYFDVSPSSEHNGTKFKVHNSFQDIEVYGTEFNVKAYKDEFNVYTTLVEGKVDVEVGDTKQSLVPNEQSNLNIKTMSIDVAVVDVEDVVSWKNGIFSFKGKPLKDIMKVISRWYDIDVIFENKQLETITFKGVLGKDQNIEEILMTIKTLSVLKEYEIVDKTVILK</sequence>
<keyword evidence="1" id="KW-1133">Transmembrane helix</keyword>
<dbReference type="EMBL" id="BAABCY010000070">
    <property type="protein sequence ID" value="GAA3575696.1"/>
    <property type="molecule type" value="Genomic_DNA"/>
</dbReference>
<dbReference type="Proteomes" id="UP001500954">
    <property type="component" value="Unassembled WGS sequence"/>
</dbReference>
<keyword evidence="5" id="KW-1185">Reference proteome</keyword>
<feature type="domain" description="Protein FecR C-terminal" evidence="3">
    <location>
        <begin position="318"/>
        <end position="387"/>
    </location>
</feature>